<dbReference type="CDD" id="cd00198">
    <property type="entry name" value="vWFA"/>
    <property type="match status" value="1"/>
</dbReference>
<evidence type="ECO:0000313" key="2">
    <source>
        <dbReference type="EMBL" id="RFT15771.1"/>
    </source>
</evidence>
<organism evidence="2 3">
    <name type="scientific">Candidatus Saccharicenans subterraneus</name>
    <dbReference type="NCBI Taxonomy" id="2508984"/>
    <lineage>
        <taxon>Bacteria</taxon>
        <taxon>Candidatus Aminicenantota</taxon>
        <taxon>Candidatus Aminicenantia</taxon>
        <taxon>Candidatus Aminicenantales</taxon>
        <taxon>Candidatus Saccharicenantaceae</taxon>
        <taxon>Candidatus Saccharicenans</taxon>
    </lineage>
</organism>
<dbReference type="Pfam" id="PF00092">
    <property type="entry name" value="VWA"/>
    <property type="match status" value="1"/>
</dbReference>
<evidence type="ECO:0000259" key="1">
    <source>
        <dbReference type="PROSITE" id="PS50234"/>
    </source>
</evidence>
<reference evidence="2 3" key="1">
    <citation type="submission" date="2018-08" db="EMBL/GenBank/DDBJ databases">
        <title>Genome analysis of the thermophilic bacterium of the candidate phylum Aminicenantes from deep subsurface aquifer revealed its physiology and ecological role.</title>
        <authorList>
            <person name="Kadnikov V.V."/>
            <person name="Mardanov A.V."/>
            <person name="Beletsky A.V."/>
            <person name="Karnachuk O.V."/>
            <person name="Ravin N.V."/>
        </authorList>
    </citation>
    <scope>NUCLEOTIDE SEQUENCE [LARGE SCALE GENOMIC DNA]</scope>
    <source>
        <strain evidence="2">BY38</strain>
    </source>
</reference>
<dbReference type="PROSITE" id="PS50234">
    <property type="entry name" value="VWFA"/>
    <property type="match status" value="1"/>
</dbReference>
<proteinExistence type="predicted"/>
<dbReference type="SUPFAM" id="SSF53300">
    <property type="entry name" value="vWA-like"/>
    <property type="match status" value="1"/>
</dbReference>
<protein>
    <submittedName>
        <fullName evidence="2">Uncharacterized protein containing a von Willebrand factor type A (VWA) domain</fullName>
    </submittedName>
</protein>
<gene>
    <name evidence="2" type="ORF">OP8BY_2169</name>
</gene>
<dbReference type="EMBL" id="QUAH01000006">
    <property type="protein sequence ID" value="RFT15771.1"/>
    <property type="molecule type" value="Genomic_DNA"/>
</dbReference>
<dbReference type="InterPro" id="IPR036465">
    <property type="entry name" value="vWFA_dom_sf"/>
</dbReference>
<dbReference type="Gene3D" id="3.40.50.410">
    <property type="entry name" value="von Willebrand factor, type A domain"/>
    <property type="match status" value="1"/>
</dbReference>
<accession>A0A3E2BM27</accession>
<dbReference type="AlphaFoldDB" id="A0A3E2BM27"/>
<dbReference type="Proteomes" id="UP000257323">
    <property type="component" value="Unassembled WGS sequence"/>
</dbReference>
<dbReference type="NCBIfam" id="TIGR03436">
    <property type="entry name" value="acidobact_VWFA"/>
    <property type="match status" value="1"/>
</dbReference>
<name>A0A3E2BM27_9BACT</name>
<comment type="caution">
    <text evidence="2">The sequence shown here is derived from an EMBL/GenBank/DDBJ whole genome shotgun (WGS) entry which is preliminary data.</text>
</comment>
<dbReference type="SMART" id="SM00327">
    <property type="entry name" value="VWA"/>
    <property type="match status" value="1"/>
</dbReference>
<dbReference type="InterPro" id="IPR017802">
    <property type="entry name" value="VWFA-rel_acidobac-type"/>
</dbReference>
<dbReference type="InterPro" id="IPR002035">
    <property type="entry name" value="VWF_A"/>
</dbReference>
<feature type="domain" description="VWFA" evidence="1">
    <location>
        <begin position="69"/>
        <end position="254"/>
    </location>
</feature>
<sequence>MLAQEKEQKVPQQKAAYNVTVNAITIAVTVQDKKGRYVNDLGEKDFIVYENGERRTINYFQHDQSAPLSLTVLLDVSGSMALEDKFEDCRRALHVLAEKILAPQDELALLVFADGEVEVAARHSQDRSAFLAALDGEKAYGKTALHDAVAVSPQYAVRARNEKRALILITDGIENDSQSSAEQALEIARRVDVPIYVIGYKIPRAEEILARHKRRSGLTAMGIVETLNLFAEATGGKAFFLDDLESLLSTLYEIKKEQSHQYIIGYTSYKEDDKYRRIMVTTPGGNYRIRTRQGY</sequence>
<evidence type="ECO:0000313" key="3">
    <source>
        <dbReference type="Proteomes" id="UP000257323"/>
    </source>
</evidence>